<dbReference type="PRINTS" id="PR00723">
    <property type="entry name" value="SUBTILISIN"/>
</dbReference>
<evidence type="ECO:0000256" key="2">
    <source>
        <dbReference type="ARBA" id="ARBA00022801"/>
    </source>
</evidence>
<keyword evidence="2 5" id="KW-0378">Hydrolase</keyword>
<dbReference type="SUPFAM" id="SSF52743">
    <property type="entry name" value="Subtilisin-like"/>
    <property type="match status" value="1"/>
</dbReference>
<sequence length="1114" mass="113909">MRRRTSPRALTTAACALLLAAGLVTAPAQAAPQPDDVAAAADRFTAQGLTPESRETGVKSPSARLAQTDPELLARTDSEPVAVVLKLDADATAVYAGGVADLAPTSPAVTGEELTGDSPAEQAYTEFLVEQEEAVIADLQDAVPTAEVGTRLRTVYGGIAATIPANAVESVLAIDGVAAVQEDSLRQPLTDASPEFLNTSPVYAALGGAADAGEGVLYGNLDSGVWPEHPSLADLGNLKPPPGPARACDYGDNPLTPADDPFVCNNKLVGGQAFLTTYLSNPDRAAAEPFRTARDSNGHGTHTATTSAGNVVDDVSVLGAALPPIQGIAPGAWVMEYKVCGIDGCFSSDSAAAVAQAIEDGVDVINFSISGGEDPFTDPVELAFLDAYAAGVVVAASAGNDGPSASTANHLSPWVITVAASTQTREFGTTLTLESSDGATATFDGASITPGIGELPVVLASAPPYSDALCQAPAPAGLFDGKIVACQRGVNARVDKGFNVLQGGAEAMVLYNPALQDVETDTHWLPSVHLADGTDFLAFMAAHADVTGSFPDAQVREGQGDVMAAFSSRGPAGLFLKPDVTAPGVQVLAGDTPISEGSASGPAGEYFQAIAGTSMSSPQVAGAAVLVRALHPDWTPGQIKSALMTRSVEDVLKEDLVTPADPFDMGAGRIDVGQAASATLTFDETAARFQELGADPVNAVDLNLASINAPVMPGELTTTRTFTNTGDRRVIVNASTEAPAGSTITVSPRRMVVGAGESATFTVTITSDAAIGEQQFGSIELSANRGAGTYRLPVAFIHTQGEVTLTQTCTPDEVVIRGDATATCTVQATNGSADEQVVNLTSTVDGSLRVVDATGATVVSNREVRRSAVTLEGAAPGVPSVDPGASPAGYLPLDAAPFSITPIAVGDEEVLNFNVPAFTYNGVSYSSLGVDSNGYLVAGGATAEDNNCCNLPTGPDDAPPNNVLAPFWTDLDGTGAEGILVGTLTDGVSSWIVVEFRLFVWGTTSERVSQVWIETGPEQGISFAYDPTNLPADPAGQAFLVGAENEIGQGDMESVLPTTDLVVTSSDPTPGDAATYTYTVRGVRPGAGVATTEMVADGVPGTTVVTSEIAIRRR</sequence>
<dbReference type="InterPro" id="IPR015500">
    <property type="entry name" value="Peptidase_S8_subtilisin-rel"/>
</dbReference>
<name>A0A7Y0LWF5_CELFI</name>
<dbReference type="Gene3D" id="3.40.50.200">
    <property type="entry name" value="Peptidase S8/S53 domain"/>
    <property type="match status" value="1"/>
</dbReference>
<dbReference type="Gene3D" id="2.60.40.2310">
    <property type="match status" value="1"/>
</dbReference>
<dbReference type="Gene3D" id="3.50.30.30">
    <property type="match status" value="1"/>
</dbReference>
<evidence type="ECO:0000256" key="1">
    <source>
        <dbReference type="ARBA" id="ARBA00022670"/>
    </source>
</evidence>
<gene>
    <name evidence="10" type="ORF">HIR71_04390</name>
</gene>
<comment type="similarity">
    <text evidence="5">Belongs to the peptidase S8 family.</text>
</comment>
<dbReference type="PROSITE" id="PS51892">
    <property type="entry name" value="SUBTILASE"/>
    <property type="match status" value="1"/>
</dbReference>
<evidence type="ECO:0000313" key="10">
    <source>
        <dbReference type="EMBL" id="NMR19467.1"/>
    </source>
</evidence>
<dbReference type="GO" id="GO:0006508">
    <property type="term" value="P:proteolysis"/>
    <property type="evidence" value="ECO:0007669"/>
    <property type="project" value="UniProtKB-KW"/>
</dbReference>
<organism evidence="10 11">
    <name type="scientific">Cellulomonas fimi</name>
    <dbReference type="NCBI Taxonomy" id="1708"/>
    <lineage>
        <taxon>Bacteria</taxon>
        <taxon>Bacillati</taxon>
        <taxon>Actinomycetota</taxon>
        <taxon>Actinomycetes</taxon>
        <taxon>Micrococcales</taxon>
        <taxon>Cellulomonadaceae</taxon>
        <taxon>Cellulomonas</taxon>
    </lineage>
</organism>
<evidence type="ECO:0000259" key="8">
    <source>
        <dbReference type="Pfam" id="PF02225"/>
    </source>
</evidence>
<dbReference type="EMBL" id="JABCJJ010000004">
    <property type="protein sequence ID" value="NMR19467.1"/>
    <property type="molecule type" value="Genomic_DNA"/>
</dbReference>
<feature type="active site" description="Charge relay system" evidence="4 5">
    <location>
        <position position="222"/>
    </location>
</feature>
<dbReference type="InterPro" id="IPR045051">
    <property type="entry name" value="SBT"/>
</dbReference>
<dbReference type="InterPro" id="IPR041469">
    <property type="entry name" value="Subtilisin-like_FN3"/>
</dbReference>
<feature type="chain" id="PRO_5031181856" evidence="6">
    <location>
        <begin position="31"/>
        <end position="1114"/>
    </location>
</feature>
<keyword evidence="6" id="KW-0732">Signal</keyword>
<dbReference type="GO" id="GO:0004252">
    <property type="term" value="F:serine-type endopeptidase activity"/>
    <property type="evidence" value="ECO:0007669"/>
    <property type="project" value="UniProtKB-UniRule"/>
</dbReference>
<accession>A0A7Y0LWF5</accession>
<dbReference type="InterPro" id="IPR003137">
    <property type="entry name" value="PA_domain"/>
</dbReference>
<evidence type="ECO:0000259" key="7">
    <source>
        <dbReference type="Pfam" id="PF00082"/>
    </source>
</evidence>
<feature type="active site" description="Charge relay system" evidence="4 5">
    <location>
        <position position="299"/>
    </location>
</feature>
<evidence type="ECO:0000256" key="6">
    <source>
        <dbReference type="SAM" id="SignalP"/>
    </source>
</evidence>
<keyword evidence="1 5" id="KW-0645">Protease</keyword>
<feature type="domain" description="PA" evidence="8">
    <location>
        <begin position="456"/>
        <end position="531"/>
    </location>
</feature>
<evidence type="ECO:0000313" key="11">
    <source>
        <dbReference type="Proteomes" id="UP000562124"/>
    </source>
</evidence>
<dbReference type="InterPro" id="IPR023828">
    <property type="entry name" value="Peptidase_S8_Ser-AS"/>
</dbReference>
<dbReference type="RefSeq" id="WP_169323788.1">
    <property type="nucleotide sequence ID" value="NZ_JABCJJ010000004.1"/>
</dbReference>
<dbReference type="CDD" id="cd02120">
    <property type="entry name" value="PA_subtilisin_like"/>
    <property type="match status" value="1"/>
</dbReference>
<keyword evidence="3 5" id="KW-0720">Serine protease</keyword>
<feature type="domain" description="Subtilisin-like protease fibronectin type-III" evidence="9">
    <location>
        <begin position="701"/>
        <end position="794"/>
    </location>
</feature>
<evidence type="ECO:0000259" key="9">
    <source>
        <dbReference type="Pfam" id="PF17766"/>
    </source>
</evidence>
<evidence type="ECO:0000256" key="5">
    <source>
        <dbReference type="PROSITE-ProRule" id="PRU01240"/>
    </source>
</evidence>
<dbReference type="AlphaFoldDB" id="A0A7Y0LWF5"/>
<evidence type="ECO:0000256" key="4">
    <source>
        <dbReference type="PIRSR" id="PIRSR615500-1"/>
    </source>
</evidence>
<keyword evidence="11" id="KW-1185">Reference proteome</keyword>
<comment type="caution">
    <text evidence="10">The sequence shown here is derived from an EMBL/GenBank/DDBJ whole genome shotgun (WGS) entry which is preliminary data.</text>
</comment>
<dbReference type="Proteomes" id="UP000562124">
    <property type="component" value="Unassembled WGS sequence"/>
</dbReference>
<feature type="active site" description="Charge relay system" evidence="4 5">
    <location>
        <position position="614"/>
    </location>
</feature>
<dbReference type="Pfam" id="PF17766">
    <property type="entry name" value="fn3_6"/>
    <property type="match status" value="1"/>
</dbReference>
<protein>
    <submittedName>
        <fullName evidence="10">S8 family serine peptidase</fullName>
    </submittedName>
</protein>
<proteinExistence type="inferred from homology"/>
<dbReference type="InterPro" id="IPR000209">
    <property type="entry name" value="Peptidase_S8/S53_dom"/>
</dbReference>
<feature type="domain" description="Peptidase S8/S53" evidence="7">
    <location>
        <begin position="214"/>
        <end position="657"/>
    </location>
</feature>
<dbReference type="Pfam" id="PF00082">
    <property type="entry name" value="Peptidase_S8"/>
    <property type="match status" value="1"/>
</dbReference>
<dbReference type="PROSITE" id="PS00138">
    <property type="entry name" value="SUBTILASE_SER"/>
    <property type="match status" value="1"/>
</dbReference>
<dbReference type="InterPro" id="IPR036852">
    <property type="entry name" value="Peptidase_S8/S53_dom_sf"/>
</dbReference>
<evidence type="ECO:0000256" key="3">
    <source>
        <dbReference type="ARBA" id="ARBA00022825"/>
    </source>
</evidence>
<feature type="signal peptide" evidence="6">
    <location>
        <begin position="1"/>
        <end position="30"/>
    </location>
</feature>
<dbReference type="PANTHER" id="PTHR10795">
    <property type="entry name" value="PROPROTEIN CONVERTASE SUBTILISIN/KEXIN"/>
    <property type="match status" value="1"/>
</dbReference>
<reference evidence="10 11" key="1">
    <citation type="submission" date="2020-04" db="EMBL/GenBank/DDBJ databases">
        <title>Sequencing and Assembly of C. fimi.</title>
        <authorList>
            <person name="Ramsey A.R."/>
        </authorList>
    </citation>
    <scope>NUCLEOTIDE SEQUENCE [LARGE SCALE GENOMIC DNA]</scope>
    <source>
        <strain evidence="10 11">SB</strain>
    </source>
</reference>
<dbReference type="Pfam" id="PF02225">
    <property type="entry name" value="PA"/>
    <property type="match status" value="1"/>
</dbReference>